<evidence type="ECO:0000256" key="1">
    <source>
        <dbReference type="SAM" id="Phobius"/>
    </source>
</evidence>
<organism evidence="2 3">
    <name type="scientific">Actinobacteria bacterium BACL2 MAG-120802-bin41</name>
    <dbReference type="NCBI Taxonomy" id="1655568"/>
    <lineage>
        <taxon>Bacteria</taxon>
        <taxon>Bacillati</taxon>
        <taxon>Actinomycetota</taxon>
        <taxon>Actinomycetes</taxon>
        <taxon>Actinomycetes incertae sedis</taxon>
        <taxon>ac1 cluster</taxon>
    </lineage>
</organism>
<feature type="transmembrane region" description="Helical" evidence="1">
    <location>
        <begin position="84"/>
        <end position="103"/>
    </location>
</feature>
<protein>
    <recommendedName>
        <fullName evidence="4">DUF3043 domain-containing protein</fullName>
    </recommendedName>
</protein>
<dbReference type="AlphaFoldDB" id="A0A0R2NY34"/>
<proteinExistence type="predicted"/>
<dbReference type="Proteomes" id="UP000053941">
    <property type="component" value="Unassembled WGS sequence"/>
</dbReference>
<sequence>MSEKKGRPTPKRKEAEQSRVINRLAPAANKEAKKLQKAQARVLRAQQRDAYMRGDENALPPRDKGPVRRFIRNYVDSRRSVGEFFLPIIVLVLFMTLIPVMYIQFAAIALMYSALIFSVVDGYFLSRRIKREVSTRFPGETLKGLGMYGWLRSTQIRRLRAPLPQVKRGEKI</sequence>
<evidence type="ECO:0000313" key="2">
    <source>
        <dbReference type="EMBL" id="KRO30734.1"/>
    </source>
</evidence>
<gene>
    <name evidence="2" type="ORF">ABR60_02915</name>
</gene>
<dbReference type="EMBL" id="LIAS01000067">
    <property type="protein sequence ID" value="KRO30734.1"/>
    <property type="molecule type" value="Genomic_DNA"/>
</dbReference>
<feature type="transmembrane region" description="Helical" evidence="1">
    <location>
        <begin position="109"/>
        <end position="126"/>
    </location>
</feature>
<evidence type="ECO:0000313" key="3">
    <source>
        <dbReference type="Proteomes" id="UP000053941"/>
    </source>
</evidence>
<accession>A0A0R2NY34</accession>
<name>A0A0R2NY34_9ACTN</name>
<evidence type="ECO:0008006" key="4">
    <source>
        <dbReference type="Google" id="ProtNLM"/>
    </source>
</evidence>
<dbReference type="InterPro" id="IPR021403">
    <property type="entry name" value="DUF3043"/>
</dbReference>
<comment type="caution">
    <text evidence="2">The sequence shown here is derived from an EMBL/GenBank/DDBJ whole genome shotgun (WGS) entry which is preliminary data.</text>
</comment>
<reference evidence="2 3" key="1">
    <citation type="submission" date="2015-10" db="EMBL/GenBank/DDBJ databases">
        <title>Metagenome-Assembled Genomes uncover a global brackish microbiome.</title>
        <authorList>
            <person name="Hugerth L.W."/>
            <person name="Larsson J."/>
            <person name="Alneberg J."/>
            <person name="Lindh M.V."/>
            <person name="Legrand C."/>
            <person name="Pinhassi J."/>
            <person name="Andersson A.F."/>
        </authorList>
    </citation>
    <scope>NUCLEOTIDE SEQUENCE [LARGE SCALE GENOMIC DNA]</scope>
    <source>
        <strain evidence="2">BACL2 MAG-120802-bin41</strain>
    </source>
</reference>
<keyword evidence="1" id="KW-0472">Membrane</keyword>
<keyword evidence="1" id="KW-1133">Transmembrane helix</keyword>
<dbReference type="Pfam" id="PF11241">
    <property type="entry name" value="DUF3043"/>
    <property type="match status" value="1"/>
</dbReference>
<keyword evidence="1" id="KW-0812">Transmembrane</keyword>